<dbReference type="eggNOG" id="COG1012">
    <property type="taxonomic scope" value="Bacteria"/>
</dbReference>
<dbReference type="NCBIfam" id="NF006916">
    <property type="entry name" value="PRK09407.1"/>
    <property type="match status" value="1"/>
</dbReference>
<dbReference type="OrthoDB" id="6882680at2"/>
<dbReference type="KEGG" id="nno:NONO_c38450"/>
<dbReference type="PANTHER" id="PTHR11699">
    <property type="entry name" value="ALDEHYDE DEHYDROGENASE-RELATED"/>
    <property type="match status" value="1"/>
</dbReference>
<dbReference type="FunFam" id="3.40.309.10:FF:000009">
    <property type="entry name" value="Aldehyde dehydrogenase A"/>
    <property type="match status" value="1"/>
</dbReference>
<dbReference type="Gene3D" id="3.40.605.10">
    <property type="entry name" value="Aldehyde Dehydrogenase, Chain A, domain 1"/>
    <property type="match status" value="1"/>
</dbReference>
<sequence>MHNTSSTPVNDAQGPLPVDLVRRLTGTLDGHGPQVTTIAPFTGEPLATLRTSTAPDVADAYARARDAQRRWAATPPRKRAEPFVGLHDSVLHNDTMMDLVQAETGKSRNNAFEETIDVAGLTLYYGRRAPGFLAPRARKGAIPLATRARELRRPKGVAAIISPWNYPLSLGVCDAIPALLAGNAIVHKPDTQTTLTALYVRDLLIRAGLPADLWQIVVGEPDVLGEALLDGADHVCFTGSTAAGRRIAEGAGRRLIGCTLELGGKNPMLVLADADIDKAARGAVRACFSTTGQLCLSMERMYIAESVYDRFAAELVDKTERITLGAGYDFGYDVGSLTSRRQLDVVTRHVQDAVAKGATILTGGRARPDLGPYFYEPTVLEGVTPEMEVYAHETFGPVVSLYRFRDEADAVRLANDSEYGLNASVWTRDSARGRRIGEQIHCGTVNINEGTGSAYASNDAPMGGMKASGQGRRHGEHGLLEYTELQTVASQHVIGFDPPAGVSVEKNADLLTRTYKLMKLLRIK</sequence>
<evidence type="ECO:0000256" key="4">
    <source>
        <dbReference type="RuleBase" id="RU003345"/>
    </source>
</evidence>
<dbReference type="InterPro" id="IPR016161">
    <property type="entry name" value="Ald_DH/histidinol_DH"/>
</dbReference>
<dbReference type="InterPro" id="IPR016163">
    <property type="entry name" value="Ald_DH_C"/>
</dbReference>
<dbReference type="CDD" id="cd07101">
    <property type="entry name" value="ALDH_SSADH2_GabD2"/>
    <property type="match status" value="1"/>
</dbReference>
<dbReference type="STRING" id="1415166.NONO_c38450"/>
<evidence type="ECO:0000313" key="7">
    <source>
        <dbReference type="Proteomes" id="UP000019150"/>
    </source>
</evidence>
<reference evidence="6 7" key="1">
    <citation type="journal article" date="2014" name="Appl. Environ. Microbiol.">
        <title>Insights into the Microbial Degradation of Rubber and Gutta-Percha by Analysis of the Complete Genome of Nocardia nova SH22a.</title>
        <authorList>
            <person name="Luo Q."/>
            <person name="Hiessl S."/>
            <person name="Poehlein A."/>
            <person name="Daniel R."/>
            <person name="Steinbuchel A."/>
        </authorList>
    </citation>
    <scope>NUCLEOTIDE SEQUENCE [LARGE SCALE GENOMIC DNA]</scope>
    <source>
        <strain evidence="6">SH22a</strain>
    </source>
</reference>
<dbReference type="PROSITE" id="PS00687">
    <property type="entry name" value="ALDEHYDE_DEHYDR_GLU"/>
    <property type="match status" value="1"/>
</dbReference>
<dbReference type="InterPro" id="IPR015590">
    <property type="entry name" value="Aldehyde_DH_dom"/>
</dbReference>
<feature type="domain" description="Aldehyde dehydrogenase" evidence="5">
    <location>
        <begin position="33"/>
        <end position="488"/>
    </location>
</feature>
<dbReference type="AlphaFoldDB" id="W5THJ2"/>
<organism evidence="6 7">
    <name type="scientific">Nocardia nova SH22a</name>
    <dbReference type="NCBI Taxonomy" id="1415166"/>
    <lineage>
        <taxon>Bacteria</taxon>
        <taxon>Bacillati</taxon>
        <taxon>Actinomycetota</taxon>
        <taxon>Actinomycetes</taxon>
        <taxon>Mycobacteriales</taxon>
        <taxon>Nocardiaceae</taxon>
        <taxon>Nocardia</taxon>
    </lineage>
</organism>
<evidence type="ECO:0000259" key="5">
    <source>
        <dbReference type="Pfam" id="PF00171"/>
    </source>
</evidence>
<dbReference type="Pfam" id="PF00171">
    <property type="entry name" value="Aldedh"/>
    <property type="match status" value="1"/>
</dbReference>
<evidence type="ECO:0000256" key="2">
    <source>
        <dbReference type="ARBA" id="ARBA00023002"/>
    </source>
</evidence>
<proteinExistence type="inferred from homology"/>
<dbReference type="EMBL" id="CP006850">
    <property type="protein sequence ID" value="AHH18629.1"/>
    <property type="molecule type" value="Genomic_DNA"/>
</dbReference>
<keyword evidence="7" id="KW-1185">Reference proteome</keyword>
<protein>
    <submittedName>
        <fullName evidence="6">Aldehyde dehydrogenase family protein</fullName>
    </submittedName>
</protein>
<evidence type="ECO:0000256" key="3">
    <source>
        <dbReference type="PROSITE-ProRule" id="PRU10007"/>
    </source>
</evidence>
<dbReference type="SUPFAM" id="SSF53720">
    <property type="entry name" value="ALDH-like"/>
    <property type="match status" value="1"/>
</dbReference>
<dbReference type="InterPro" id="IPR029510">
    <property type="entry name" value="Ald_DH_CS_GLU"/>
</dbReference>
<dbReference type="GO" id="GO:0016620">
    <property type="term" value="F:oxidoreductase activity, acting on the aldehyde or oxo group of donors, NAD or NADP as acceptor"/>
    <property type="evidence" value="ECO:0007669"/>
    <property type="project" value="InterPro"/>
</dbReference>
<feature type="active site" evidence="3">
    <location>
        <position position="261"/>
    </location>
</feature>
<dbReference type="HOGENOM" id="CLU_005391_1_0_11"/>
<name>W5THJ2_9NOCA</name>
<evidence type="ECO:0000313" key="6">
    <source>
        <dbReference type="EMBL" id="AHH18629.1"/>
    </source>
</evidence>
<dbReference type="RefSeq" id="WP_025350062.1">
    <property type="nucleotide sequence ID" value="NZ_CP006850.1"/>
</dbReference>
<dbReference type="Gene3D" id="3.40.309.10">
    <property type="entry name" value="Aldehyde Dehydrogenase, Chain A, domain 2"/>
    <property type="match status" value="1"/>
</dbReference>
<evidence type="ECO:0000256" key="1">
    <source>
        <dbReference type="ARBA" id="ARBA00009986"/>
    </source>
</evidence>
<dbReference type="Proteomes" id="UP000019150">
    <property type="component" value="Chromosome"/>
</dbReference>
<accession>W5THJ2</accession>
<dbReference type="InterPro" id="IPR016162">
    <property type="entry name" value="Ald_DH_N"/>
</dbReference>
<gene>
    <name evidence="6" type="ORF">NONO_c38450</name>
</gene>
<keyword evidence="2 4" id="KW-0560">Oxidoreductase</keyword>
<dbReference type="PATRIC" id="fig|1415166.3.peg.3944"/>
<comment type="similarity">
    <text evidence="1 4">Belongs to the aldehyde dehydrogenase family.</text>
</comment>